<protein>
    <submittedName>
        <fullName evidence="1">Uncharacterized protein</fullName>
    </submittedName>
</protein>
<dbReference type="EMBL" id="AZHO01000010">
    <property type="protein sequence ID" value="KMT60276.1"/>
    <property type="molecule type" value="Genomic_DNA"/>
</dbReference>
<proteinExistence type="predicted"/>
<organism evidence="1 2">
    <name type="scientific">Listeria fleischmannii 1991</name>
    <dbReference type="NCBI Taxonomy" id="1430899"/>
    <lineage>
        <taxon>Bacteria</taxon>
        <taxon>Bacillati</taxon>
        <taxon>Bacillota</taxon>
        <taxon>Bacilli</taxon>
        <taxon>Bacillales</taxon>
        <taxon>Listeriaceae</taxon>
        <taxon>Listeria</taxon>
    </lineage>
</organism>
<evidence type="ECO:0000313" key="1">
    <source>
        <dbReference type="EMBL" id="KMT60276.1"/>
    </source>
</evidence>
<comment type="caution">
    <text evidence="1">The sequence shown here is derived from an EMBL/GenBank/DDBJ whole genome shotgun (WGS) entry which is preliminary data.</text>
</comment>
<evidence type="ECO:0000313" key="2">
    <source>
        <dbReference type="Proteomes" id="UP000052258"/>
    </source>
</evidence>
<name>A0A0J8J7I3_9LIST</name>
<reference evidence="1 2" key="1">
    <citation type="journal article" date="2015" name="Genome Biol. Evol.">
        <title>Comparative Genomics of Listeria Sensu Lato: Genus-Wide Differences in Evolutionary Dynamics and the Progressive Gain of Complex, Potentially Pathogenicity-Related Traits through Lateral Gene Transfer.</title>
        <authorList>
            <person name="Chiara M."/>
            <person name="Caruso M."/>
            <person name="D'Erchia A.M."/>
            <person name="Manzari C."/>
            <person name="Fraccalvieri R."/>
            <person name="Goffredo E."/>
            <person name="Latorre L."/>
            <person name="Miccolupo A."/>
            <person name="Padalino I."/>
            <person name="Santagada G."/>
            <person name="Chiocco D."/>
            <person name="Pesole G."/>
            <person name="Horner D.S."/>
            <person name="Parisi A."/>
        </authorList>
    </citation>
    <scope>NUCLEOTIDE SEQUENCE [LARGE SCALE GENOMIC DNA]</scope>
    <source>
        <strain evidence="1 2">1991</strain>
    </source>
</reference>
<dbReference type="AlphaFoldDB" id="A0A0J8J7I3"/>
<sequence length="135" mass="16073">MKMKKIYDETYNSVDGRSSRNVWYTDVEMHQDNEYGSLADLTEMVQKDIIDTILHDLDKAESVSETNWYFYDSTTIKDANEETIRTSLMVKYKKNHFYAHFNISDHSFALNFEEIQKQVKLFETNLNRLLKKPRA</sequence>
<dbReference type="PATRIC" id="fig|1430899.3.peg.914"/>
<dbReference type="Proteomes" id="UP000052258">
    <property type="component" value="Unassembled WGS sequence"/>
</dbReference>
<gene>
    <name evidence="1" type="ORF">X560_0888</name>
</gene>
<accession>A0A0J8J7I3</accession>
<keyword evidence="2" id="KW-1185">Reference proteome</keyword>